<keyword evidence="11" id="KW-1185">Reference proteome</keyword>
<dbReference type="Proteomes" id="UP001152799">
    <property type="component" value="Chromosome 4"/>
</dbReference>
<proteinExistence type="inferred from homology"/>
<sequence>MIKFFVIGVLILATVSSEHLDPPPNQNAPCKDGDTTSFDNCNNCHCSGGNWACTLKLCFNPDQIVKRSVHDPEASCRDGDVTSFDNGCNSCICGNGNWACTMKFCLDSDSRTKRHGLTKECTPNQTKRENCNNCFCTPTGIWSCTKIGCNKKREAIAAGFDARRIQSEGDLLVQNTQLK</sequence>
<accession>A0A9N9QES3</accession>
<dbReference type="SUPFAM" id="SSF57283">
    <property type="entry name" value="PMP inhibitors"/>
    <property type="match status" value="1"/>
</dbReference>
<feature type="domain" description="Pacifastin" evidence="9">
    <location>
        <begin position="118"/>
        <end position="152"/>
    </location>
</feature>
<evidence type="ECO:0000256" key="5">
    <source>
        <dbReference type="ARBA" id="ARBA00023157"/>
    </source>
</evidence>
<dbReference type="InterPro" id="IPR008037">
    <property type="entry name" value="Pacifastin_dom"/>
</dbReference>
<evidence type="ECO:0000256" key="3">
    <source>
        <dbReference type="ARBA" id="ARBA00022690"/>
    </source>
</evidence>
<evidence type="ECO:0000256" key="4">
    <source>
        <dbReference type="ARBA" id="ARBA00022900"/>
    </source>
</evidence>
<feature type="disulfide bond" evidence="7">
    <location>
        <begin position="131"/>
        <end position="149"/>
    </location>
</feature>
<dbReference type="OrthoDB" id="10026631at2759"/>
<keyword evidence="2" id="KW-0964">Secreted</keyword>
<evidence type="ECO:0000313" key="11">
    <source>
        <dbReference type="Proteomes" id="UP001152799"/>
    </source>
</evidence>
<comment type="subcellular location">
    <subcellularLocation>
        <location evidence="1">Secreted</location>
    </subcellularLocation>
</comment>
<feature type="disulfide bond" evidence="7">
    <location>
        <begin position="134"/>
        <end position="144"/>
    </location>
</feature>
<keyword evidence="4 7" id="KW-0722">Serine protease inhibitor</keyword>
<dbReference type="Pfam" id="PF05375">
    <property type="entry name" value="Pacifastin_I"/>
    <property type="match status" value="3"/>
</dbReference>
<evidence type="ECO:0000256" key="7">
    <source>
        <dbReference type="PROSITE-ProRule" id="PRU00776"/>
    </source>
</evidence>
<dbReference type="InterPro" id="IPR036201">
    <property type="entry name" value="Pacifastin_dom_sf"/>
</dbReference>
<dbReference type="AlphaFoldDB" id="A0A9N9QES3"/>
<feature type="disulfide bond" evidence="7">
    <location>
        <begin position="121"/>
        <end position="136"/>
    </location>
</feature>
<evidence type="ECO:0000256" key="6">
    <source>
        <dbReference type="ARBA" id="ARBA00029459"/>
    </source>
</evidence>
<dbReference type="GO" id="GO:0004867">
    <property type="term" value="F:serine-type endopeptidase inhibitor activity"/>
    <property type="evidence" value="ECO:0007669"/>
    <property type="project" value="UniProtKB-UniRule"/>
</dbReference>
<organism evidence="10 11">
    <name type="scientific">Ceutorhynchus assimilis</name>
    <name type="common">cabbage seed weevil</name>
    <dbReference type="NCBI Taxonomy" id="467358"/>
    <lineage>
        <taxon>Eukaryota</taxon>
        <taxon>Metazoa</taxon>
        <taxon>Ecdysozoa</taxon>
        <taxon>Arthropoda</taxon>
        <taxon>Hexapoda</taxon>
        <taxon>Insecta</taxon>
        <taxon>Pterygota</taxon>
        <taxon>Neoptera</taxon>
        <taxon>Endopterygota</taxon>
        <taxon>Coleoptera</taxon>
        <taxon>Polyphaga</taxon>
        <taxon>Cucujiformia</taxon>
        <taxon>Curculionidae</taxon>
        <taxon>Ceutorhynchinae</taxon>
        <taxon>Ceutorhynchus</taxon>
    </lineage>
</organism>
<dbReference type="GO" id="GO:0005576">
    <property type="term" value="C:extracellular region"/>
    <property type="evidence" value="ECO:0007669"/>
    <property type="project" value="UniProtKB-SubCell"/>
</dbReference>
<comment type="caution">
    <text evidence="7">Lacks conserved residue(s) required for the propagation of feature annotation.</text>
</comment>
<dbReference type="EMBL" id="OU892280">
    <property type="protein sequence ID" value="CAG9767357.1"/>
    <property type="molecule type" value="Genomic_DNA"/>
</dbReference>
<feature type="chain" id="PRO_5040481842" description="Pacifastin domain-containing protein" evidence="8">
    <location>
        <begin position="18"/>
        <end position="179"/>
    </location>
</feature>
<name>A0A9N9QES3_9CUCU</name>
<dbReference type="PROSITE" id="PS51446">
    <property type="entry name" value="PACIFASTIN"/>
    <property type="match status" value="1"/>
</dbReference>
<evidence type="ECO:0000313" key="10">
    <source>
        <dbReference type="EMBL" id="CAG9767357.1"/>
    </source>
</evidence>
<evidence type="ECO:0000256" key="8">
    <source>
        <dbReference type="SAM" id="SignalP"/>
    </source>
</evidence>
<evidence type="ECO:0000259" key="9">
    <source>
        <dbReference type="PROSITE" id="PS51446"/>
    </source>
</evidence>
<feature type="signal peptide" evidence="8">
    <location>
        <begin position="1"/>
        <end position="17"/>
    </location>
</feature>
<gene>
    <name evidence="10" type="ORF">CEUTPL_LOCUS7922</name>
</gene>
<keyword evidence="3 7" id="KW-0646">Protease inhibitor</keyword>
<comment type="similarity">
    <text evidence="6 7">Belongs to the protease inhibitor I19 family.</text>
</comment>
<keyword evidence="8" id="KW-0732">Signal</keyword>
<reference evidence="10" key="1">
    <citation type="submission" date="2022-01" db="EMBL/GenBank/DDBJ databases">
        <authorList>
            <person name="King R."/>
        </authorList>
    </citation>
    <scope>NUCLEOTIDE SEQUENCE</scope>
</reference>
<protein>
    <recommendedName>
        <fullName evidence="9">Pacifastin domain-containing protein</fullName>
    </recommendedName>
</protein>
<evidence type="ECO:0000256" key="1">
    <source>
        <dbReference type="ARBA" id="ARBA00004613"/>
    </source>
</evidence>
<keyword evidence="5 7" id="KW-1015">Disulfide bond</keyword>
<evidence type="ECO:0000256" key="2">
    <source>
        <dbReference type="ARBA" id="ARBA00022525"/>
    </source>
</evidence>